<evidence type="ECO:0000313" key="3">
    <source>
        <dbReference type="Proteomes" id="UP000664288"/>
    </source>
</evidence>
<keyword evidence="1" id="KW-0472">Membrane</keyword>
<evidence type="ECO:0000313" key="2">
    <source>
        <dbReference type="EMBL" id="MBO0905096.1"/>
    </source>
</evidence>
<accession>A0ABS3J961</accession>
<gene>
    <name evidence="2" type="ORF">J1C47_15735</name>
</gene>
<feature type="transmembrane region" description="Helical" evidence="1">
    <location>
        <begin position="12"/>
        <end position="33"/>
    </location>
</feature>
<name>A0ABS3J961_9HYPH</name>
<reference evidence="2 3" key="1">
    <citation type="submission" date="2021-03" db="EMBL/GenBank/DDBJ databases">
        <title>Whole genome sequence of Jiella sp. MQZ13P-4.</title>
        <authorList>
            <person name="Tuo L."/>
        </authorList>
    </citation>
    <scope>NUCLEOTIDE SEQUENCE [LARGE SCALE GENOMIC DNA]</scope>
    <source>
        <strain evidence="2 3">MQZ13P-4</strain>
    </source>
</reference>
<dbReference type="Proteomes" id="UP000664288">
    <property type="component" value="Unassembled WGS sequence"/>
</dbReference>
<evidence type="ECO:0000256" key="1">
    <source>
        <dbReference type="SAM" id="Phobius"/>
    </source>
</evidence>
<organism evidence="2 3">
    <name type="scientific">Jiella sonneratiae</name>
    <dbReference type="NCBI Taxonomy" id="2816856"/>
    <lineage>
        <taxon>Bacteria</taxon>
        <taxon>Pseudomonadati</taxon>
        <taxon>Pseudomonadota</taxon>
        <taxon>Alphaproteobacteria</taxon>
        <taxon>Hyphomicrobiales</taxon>
        <taxon>Aurantimonadaceae</taxon>
        <taxon>Jiella</taxon>
    </lineage>
</organism>
<comment type="caution">
    <text evidence="2">The sequence shown here is derived from an EMBL/GenBank/DDBJ whole genome shotgun (WGS) entry which is preliminary data.</text>
</comment>
<sequence>MMDTVLPVSFSFAMAMIATIMLSLAALLVLFLLNEAWLIERMRMQSPYAGALGERGLRKERGENVPAFRTDDAARRENAARHLDPQLVGVVELIAREAGRGAFAEFVRRTSKDDIDHFKSKSEDTK</sequence>
<dbReference type="EMBL" id="JAFMPY010000017">
    <property type="protein sequence ID" value="MBO0905096.1"/>
    <property type="molecule type" value="Genomic_DNA"/>
</dbReference>
<protein>
    <submittedName>
        <fullName evidence="2">Uncharacterized protein</fullName>
    </submittedName>
</protein>
<keyword evidence="3" id="KW-1185">Reference proteome</keyword>
<dbReference type="RefSeq" id="WP_207351733.1">
    <property type="nucleotide sequence ID" value="NZ_JAFMPY010000017.1"/>
</dbReference>
<keyword evidence="1" id="KW-0812">Transmembrane</keyword>
<keyword evidence="1" id="KW-1133">Transmembrane helix</keyword>
<proteinExistence type="predicted"/>